<dbReference type="GO" id="GO:0008483">
    <property type="term" value="F:transaminase activity"/>
    <property type="evidence" value="ECO:0007669"/>
    <property type="project" value="UniProtKB-KW"/>
</dbReference>
<evidence type="ECO:0000256" key="2">
    <source>
        <dbReference type="ARBA" id="ARBA00022898"/>
    </source>
</evidence>
<dbReference type="STRING" id="692418.SAMN04488029_0333"/>
<dbReference type="GO" id="GO:0030170">
    <property type="term" value="F:pyridoxal phosphate binding"/>
    <property type="evidence" value="ECO:0007669"/>
    <property type="project" value="InterPro"/>
</dbReference>
<dbReference type="OrthoDB" id="594134at2"/>
<dbReference type="InterPro" id="IPR015421">
    <property type="entry name" value="PyrdxlP-dep_Trfase_major"/>
</dbReference>
<dbReference type="InterPro" id="IPR051446">
    <property type="entry name" value="HTH_trans_reg/aminotransferase"/>
</dbReference>
<dbReference type="SUPFAM" id="SSF53383">
    <property type="entry name" value="PLP-dependent transferases"/>
    <property type="match status" value="1"/>
</dbReference>
<dbReference type="InterPro" id="IPR004839">
    <property type="entry name" value="Aminotransferase_I/II_large"/>
</dbReference>
<dbReference type="InterPro" id="IPR000524">
    <property type="entry name" value="Tscrpt_reg_HTH_GntR"/>
</dbReference>
<feature type="domain" description="HTH gntR-type" evidence="6">
    <location>
        <begin position="16"/>
        <end position="84"/>
    </location>
</feature>
<evidence type="ECO:0000259" key="6">
    <source>
        <dbReference type="PROSITE" id="PS50949"/>
    </source>
</evidence>
<keyword evidence="4" id="KW-0238">DNA-binding</keyword>
<dbReference type="CDD" id="cd07377">
    <property type="entry name" value="WHTH_GntR"/>
    <property type="match status" value="1"/>
</dbReference>
<dbReference type="AlphaFoldDB" id="A0A1W2G5Q2"/>
<gene>
    <name evidence="7" type="ORF">SAMN04488029_0333</name>
</gene>
<dbReference type="SUPFAM" id="SSF46785">
    <property type="entry name" value="Winged helix' DNA-binding domain"/>
    <property type="match status" value="1"/>
</dbReference>
<keyword evidence="2" id="KW-0663">Pyridoxal phosphate</keyword>
<evidence type="ECO:0000256" key="3">
    <source>
        <dbReference type="ARBA" id="ARBA00023015"/>
    </source>
</evidence>
<keyword evidence="3" id="KW-0805">Transcription regulation</keyword>
<accession>A0A1W2G5Q2</accession>
<dbReference type="Pfam" id="PF00392">
    <property type="entry name" value="GntR"/>
    <property type="match status" value="1"/>
</dbReference>
<dbReference type="GO" id="GO:0003677">
    <property type="term" value="F:DNA binding"/>
    <property type="evidence" value="ECO:0007669"/>
    <property type="project" value="UniProtKB-KW"/>
</dbReference>
<dbReference type="RefSeq" id="WP_084370680.1">
    <property type="nucleotide sequence ID" value="NZ_FWYF01000001.1"/>
</dbReference>
<dbReference type="EMBL" id="FWYF01000001">
    <property type="protein sequence ID" value="SMD31995.1"/>
    <property type="molecule type" value="Genomic_DNA"/>
</dbReference>
<keyword evidence="7" id="KW-0808">Transferase</keyword>
<proteinExistence type="inferred from homology"/>
<comment type="similarity">
    <text evidence="1">In the C-terminal section; belongs to the class-I pyridoxal-phosphate-dependent aminotransferase family.</text>
</comment>
<sequence length="484" mass="54229">MLPWKSIITINRSDTRPVYLQISDTIISEIMQGRIQKGFKMPGSRSLAIFLKVNRKTILQAYDELMAQGWMEIIPTKGTFIKESLPEIKLRPLGEAASQLPASTPSIATKYDIPRGEHVIDDGTPDYRLAPIDLLLKTARSVSKGAIGKSVLLGNHYFGENTLRKNLASYLSATRAINGNVDNILITRGSQMAIYLAFATLLEKGDRVVVGELNYHSADRAIITAGGDLIKVPVAENGLDLDAVEKAAKSKAIRAMYVTPHHQYPTTVTMPVENRMRLLELAEKYDFYIIEDDYDYDYHYNRSPILPLASIDRNGRIIYIGSFSKILVPSIRIGYMFAHSSIIQSCGQLRMIIDKLGDPIMERALAEMIASNEIDRFLKKAVNTYKARRDLFCLRLKETLADEINFEIPDGGMAVWVAFKNVKIAALIESAHRLKLSLKIDIYEHTEYACRFGFASMSLDEIESNTALLSQAIQSLLVNKSLQS</sequence>
<keyword evidence="8" id="KW-1185">Reference proteome</keyword>
<dbReference type="Gene3D" id="1.10.10.10">
    <property type="entry name" value="Winged helix-like DNA-binding domain superfamily/Winged helix DNA-binding domain"/>
    <property type="match status" value="1"/>
</dbReference>
<name>A0A1W2G5Q2_REIFA</name>
<dbReference type="SMART" id="SM00345">
    <property type="entry name" value="HTH_GNTR"/>
    <property type="match status" value="1"/>
</dbReference>
<dbReference type="PANTHER" id="PTHR46577">
    <property type="entry name" value="HTH-TYPE TRANSCRIPTIONAL REGULATORY PROTEIN GABR"/>
    <property type="match status" value="1"/>
</dbReference>
<evidence type="ECO:0000256" key="4">
    <source>
        <dbReference type="ARBA" id="ARBA00023125"/>
    </source>
</evidence>
<dbReference type="Proteomes" id="UP000192472">
    <property type="component" value="Unassembled WGS sequence"/>
</dbReference>
<evidence type="ECO:0000256" key="1">
    <source>
        <dbReference type="ARBA" id="ARBA00005384"/>
    </source>
</evidence>
<evidence type="ECO:0000313" key="8">
    <source>
        <dbReference type="Proteomes" id="UP000192472"/>
    </source>
</evidence>
<evidence type="ECO:0000256" key="5">
    <source>
        <dbReference type="ARBA" id="ARBA00023163"/>
    </source>
</evidence>
<reference evidence="7 8" key="1">
    <citation type="submission" date="2017-04" db="EMBL/GenBank/DDBJ databases">
        <authorList>
            <person name="Afonso C.L."/>
            <person name="Miller P.J."/>
            <person name="Scott M.A."/>
            <person name="Spackman E."/>
            <person name="Goraichik I."/>
            <person name="Dimitrov K.M."/>
            <person name="Suarez D.L."/>
            <person name="Swayne D.E."/>
        </authorList>
    </citation>
    <scope>NUCLEOTIDE SEQUENCE [LARGE SCALE GENOMIC DNA]</scope>
    <source>
        <strain evidence="7 8">DSM 26133</strain>
    </source>
</reference>
<dbReference type="Gene3D" id="3.40.640.10">
    <property type="entry name" value="Type I PLP-dependent aspartate aminotransferase-like (Major domain)"/>
    <property type="match status" value="1"/>
</dbReference>
<dbReference type="PROSITE" id="PS50949">
    <property type="entry name" value="HTH_GNTR"/>
    <property type="match status" value="1"/>
</dbReference>
<dbReference type="GO" id="GO:0003700">
    <property type="term" value="F:DNA-binding transcription factor activity"/>
    <property type="evidence" value="ECO:0007669"/>
    <property type="project" value="InterPro"/>
</dbReference>
<dbReference type="InterPro" id="IPR036390">
    <property type="entry name" value="WH_DNA-bd_sf"/>
</dbReference>
<dbReference type="InterPro" id="IPR015424">
    <property type="entry name" value="PyrdxlP-dep_Trfase"/>
</dbReference>
<evidence type="ECO:0000313" key="7">
    <source>
        <dbReference type="EMBL" id="SMD31995.1"/>
    </source>
</evidence>
<keyword evidence="5" id="KW-0804">Transcription</keyword>
<dbReference type="InterPro" id="IPR036388">
    <property type="entry name" value="WH-like_DNA-bd_sf"/>
</dbReference>
<dbReference type="CDD" id="cd00609">
    <property type="entry name" value="AAT_like"/>
    <property type="match status" value="1"/>
</dbReference>
<dbReference type="PANTHER" id="PTHR46577:SF1">
    <property type="entry name" value="HTH-TYPE TRANSCRIPTIONAL REGULATORY PROTEIN GABR"/>
    <property type="match status" value="1"/>
</dbReference>
<keyword evidence="7" id="KW-0032">Aminotransferase</keyword>
<dbReference type="Pfam" id="PF00155">
    <property type="entry name" value="Aminotran_1_2"/>
    <property type="match status" value="1"/>
</dbReference>
<protein>
    <submittedName>
        <fullName evidence="7">GntR family transcriptional regulator / MocR family aminotransferase</fullName>
    </submittedName>
</protein>
<organism evidence="7 8">
    <name type="scientific">Reichenbachiella faecimaris</name>
    <dbReference type="NCBI Taxonomy" id="692418"/>
    <lineage>
        <taxon>Bacteria</taxon>
        <taxon>Pseudomonadati</taxon>
        <taxon>Bacteroidota</taxon>
        <taxon>Cytophagia</taxon>
        <taxon>Cytophagales</taxon>
        <taxon>Reichenbachiellaceae</taxon>
        <taxon>Reichenbachiella</taxon>
    </lineage>
</organism>